<dbReference type="KEGG" id="char:105896198"/>
<evidence type="ECO:0000256" key="2">
    <source>
        <dbReference type="ARBA" id="ARBA00005354"/>
    </source>
</evidence>
<keyword evidence="6" id="KW-0597">Phosphoprotein</keyword>
<evidence type="ECO:0000256" key="13">
    <source>
        <dbReference type="ARBA" id="ARBA00047899"/>
    </source>
</evidence>
<dbReference type="GeneID" id="105896198"/>
<dbReference type="FunFam" id="3.10.20.230:FF:000002">
    <property type="entry name" value="serine/threonine-protein kinase DCLK2 isoform X1"/>
    <property type="match status" value="1"/>
</dbReference>
<dbReference type="GO" id="GO:0007417">
    <property type="term" value="P:central nervous system development"/>
    <property type="evidence" value="ECO:0007669"/>
    <property type="project" value="UniProtKB-ARBA"/>
</dbReference>
<keyword evidence="7" id="KW-0808">Transferase</keyword>
<comment type="similarity">
    <text evidence="2">Belongs to the protein kinase superfamily. CAMK Ser/Thr protein kinase family. CaMK subfamily.</text>
</comment>
<feature type="domain" description="Protein kinase" evidence="21">
    <location>
        <begin position="392"/>
        <end position="649"/>
    </location>
</feature>
<dbReference type="PROSITE" id="PS00108">
    <property type="entry name" value="PROTEIN_KINASE_ST"/>
    <property type="match status" value="1"/>
</dbReference>
<comment type="catalytic activity">
    <reaction evidence="14">
        <text>L-seryl-[protein] + ATP = O-phospho-L-seryl-[protein] + ADP + H(+)</text>
        <dbReference type="Rhea" id="RHEA:17989"/>
        <dbReference type="Rhea" id="RHEA-COMP:9863"/>
        <dbReference type="Rhea" id="RHEA-COMP:11604"/>
        <dbReference type="ChEBI" id="CHEBI:15378"/>
        <dbReference type="ChEBI" id="CHEBI:29999"/>
        <dbReference type="ChEBI" id="CHEBI:30616"/>
        <dbReference type="ChEBI" id="CHEBI:83421"/>
        <dbReference type="ChEBI" id="CHEBI:456216"/>
        <dbReference type="EC" id="2.7.11.1"/>
    </reaction>
</comment>
<feature type="compositionally biased region" description="Polar residues" evidence="20">
    <location>
        <begin position="284"/>
        <end position="319"/>
    </location>
</feature>
<keyword evidence="9 19" id="KW-0547">Nucleotide-binding</keyword>
<feature type="compositionally biased region" description="Low complexity" evidence="20">
    <location>
        <begin position="25"/>
        <end position="35"/>
    </location>
</feature>
<evidence type="ECO:0000256" key="4">
    <source>
        <dbReference type="ARBA" id="ARBA00022490"/>
    </source>
</evidence>
<evidence type="ECO:0000256" key="6">
    <source>
        <dbReference type="ARBA" id="ARBA00022553"/>
    </source>
</evidence>
<organism evidence="23 24">
    <name type="scientific">Clupea harengus</name>
    <name type="common">Atlantic herring</name>
    <dbReference type="NCBI Taxonomy" id="7950"/>
    <lineage>
        <taxon>Eukaryota</taxon>
        <taxon>Metazoa</taxon>
        <taxon>Chordata</taxon>
        <taxon>Craniata</taxon>
        <taxon>Vertebrata</taxon>
        <taxon>Euteleostomi</taxon>
        <taxon>Actinopterygii</taxon>
        <taxon>Neopterygii</taxon>
        <taxon>Teleostei</taxon>
        <taxon>Clupei</taxon>
        <taxon>Clupeiformes</taxon>
        <taxon>Clupeoidei</taxon>
        <taxon>Clupeidae</taxon>
        <taxon>Clupea</taxon>
    </lineage>
</organism>
<dbReference type="PROSITE" id="PS50309">
    <property type="entry name" value="DC"/>
    <property type="match status" value="2"/>
</dbReference>
<name>A0A6P8FWN2_CLUHA</name>
<keyword evidence="12" id="KW-0206">Cytoskeleton</keyword>
<evidence type="ECO:0000256" key="18">
    <source>
        <dbReference type="ARBA" id="ARBA00080759"/>
    </source>
</evidence>
<evidence type="ECO:0000256" key="15">
    <source>
        <dbReference type="ARBA" id="ARBA00070436"/>
    </source>
</evidence>
<feature type="compositionally biased region" description="Basic and acidic residues" evidence="20">
    <location>
        <begin position="1"/>
        <end position="13"/>
    </location>
</feature>
<keyword evidence="8" id="KW-0677">Repeat</keyword>
<dbReference type="FunFam" id="3.10.20.230:FF:000001">
    <property type="entry name" value="serine/threonine-protein kinase DCLK1 isoform X1"/>
    <property type="match status" value="1"/>
</dbReference>
<dbReference type="PANTHER" id="PTHR24347">
    <property type="entry name" value="SERINE/THREONINE-PROTEIN KINASE"/>
    <property type="match status" value="1"/>
</dbReference>
<evidence type="ECO:0000256" key="7">
    <source>
        <dbReference type="ARBA" id="ARBA00022679"/>
    </source>
</evidence>
<evidence type="ECO:0000256" key="19">
    <source>
        <dbReference type="PROSITE-ProRule" id="PRU10141"/>
    </source>
</evidence>
<dbReference type="PROSITE" id="PS00107">
    <property type="entry name" value="PROTEIN_KINASE_ATP"/>
    <property type="match status" value="1"/>
</dbReference>
<evidence type="ECO:0000256" key="3">
    <source>
        <dbReference type="ARBA" id="ARBA00012513"/>
    </source>
</evidence>
<evidence type="ECO:0000259" key="22">
    <source>
        <dbReference type="PROSITE" id="PS50309"/>
    </source>
</evidence>
<sequence>MEGEHFEQRDPGQRHSSGGARANGLSSPPHSAHSSLFRTRTLKALSLEKKARKVRFYRNGDRYFDGIVCAISVDKFGSFGALLADLTRSLYDNVNLPQGVRTIYSVDGLTKITSVDQLVEGESYVCASIEAYKKIDYTKNVNPNWSVNVKASANSKPPPSLASTKLGSTEVKMYKDFIRPKLVTIVRNGMKPRKAVRILLNKKTAHSFEQVLTDITDAIKLDSGVVKRIYTLDGNQVTCLQDFFGEEDVFLACGSERFRHQDDLLLDQHETRVVKARSVGLSLRSQSTSGSVNGTSASPVSTTPHSVKSPSPSPISQASLIKRKGSTGSSISLDSAKVSTDEGDGQITDEQTTDGQISDAEVEPEFTPEVAPEVVPEVDDYPVVPASISDRYKVGRMIGDGNFAVVRECVEYSTGRAYALKIINKGKCRGKEHMVQNEVAILRRVKHPNVVLLIEEMDTYSELYLVMELVKGGDLFDAITSANKYTERDAGRMLFHLANAIKYLHSLNIVHRDIKPENLLVYERQDGAQSLKLGDFGLATVVDGPLYTVCGTPTYVAPEIIAETGYGLKVDIWAAGVITYILLCGFPPFRGSNDDQETLFDNILLGQLEFPLPYWDNVSDSAKELIKSMLQVEADQRYTSLQVLEHPWVNDDGMSENEHQLSVAGKIKKHFNTSPKPNSTLDQELALQRSGSLDFYQHPGMYWIRPPLLIRRGRFSDEDATRM</sequence>
<dbReference type="FunFam" id="3.30.200.20:FF:000057">
    <property type="entry name" value="Serine/threonine-protein kinase DCLK1 isoform 2"/>
    <property type="match status" value="1"/>
</dbReference>
<dbReference type="Gene3D" id="1.10.510.10">
    <property type="entry name" value="Transferase(Phosphotransferase) domain 1"/>
    <property type="match status" value="1"/>
</dbReference>
<dbReference type="InterPro" id="IPR017441">
    <property type="entry name" value="Protein_kinase_ATP_BS"/>
</dbReference>
<evidence type="ECO:0000256" key="9">
    <source>
        <dbReference type="ARBA" id="ARBA00022741"/>
    </source>
</evidence>
<reference evidence="24" key="1">
    <citation type="submission" date="2025-08" db="UniProtKB">
        <authorList>
            <consortium name="RefSeq"/>
        </authorList>
    </citation>
    <scope>IDENTIFICATION</scope>
</reference>
<evidence type="ECO:0000256" key="11">
    <source>
        <dbReference type="ARBA" id="ARBA00022840"/>
    </source>
</evidence>
<evidence type="ECO:0000259" key="21">
    <source>
        <dbReference type="PROSITE" id="PS50011"/>
    </source>
</evidence>
<evidence type="ECO:0000256" key="8">
    <source>
        <dbReference type="ARBA" id="ARBA00022737"/>
    </source>
</evidence>
<dbReference type="InterPro" id="IPR008271">
    <property type="entry name" value="Ser/Thr_kinase_AS"/>
</dbReference>
<dbReference type="InterPro" id="IPR003533">
    <property type="entry name" value="Doublecortin_dom"/>
</dbReference>
<dbReference type="SUPFAM" id="SSF89837">
    <property type="entry name" value="Doublecortin (DC)"/>
    <property type="match status" value="2"/>
</dbReference>
<dbReference type="CDD" id="cd17069">
    <property type="entry name" value="DCX2"/>
    <property type="match status" value="1"/>
</dbReference>
<feature type="region of interest" description="Disordered" evidence="20">
    <location>
        <begin position="284"/>
        <end position="355"/>
    </location>
</feature>
<accession>A0A6P8FWN2</accession>
<dbReference type="GO" id="GO:0035556">
    <property type="term" value="P:intracellular signal transduction"/>
    <property type="evidence" value="ECO:0007669"/>
    <property type="project" value="InterPro"/>
</dbReference>
<feature type="domain" description="Doublecortin" evidence="22">
    <location>
        <begin position="52"/>
        <end position="138"/>
    </location>
</feature>
<keyword evidence="4" id="KW-0963">Cytoplasm</keyword>
<evidence type="ECO:0000256" key="14">
    <source>
        <dbReference type="ARBA" id="ARBA00048679"/>
    </source>
</evidence>
<dbReference type="OrthoDB" id="1738954at2759"/>
<dbReference type="GO" id="GO:0005524">
    <property type="term" value="F:ATP binding"/>
    <property type="evidence" value="ECO:0007669"/>
    <property type="project" value="UniProtKB-UniRule"/>
</dbReference>
<dbReference type="InterPro" id="IPR000719">
    <property type="entry name" value="Prot_kinase_dom"/>
</dbReference>
<dbReference type="InterPro" id="IPR036572">
    <property type="entry name" value="Doublecortin_dom_sf"/>
</dbReference>
<dbReference type="GO" id="GO:0004674">
    <property type="term" value="F:protein serine/threonine kinase activity"/>
    <property type="evidence" value="ECO:0007669"/>
    <property type="project" value="UniProtKB-KW"/>
</dbReference>
<dbReference type="FunFam" id="1.10.510.10:FF:000066">
    <property type="entry name" value="Serine/threonine-protein kinase DCLK1 isoform 2"/>
    <property type="match status" value="1"/>
</dbReference>
<comment type="subcellular location">
    <subcellularLocation>
        <location evidence="1">Cytoplasm</location>
        <location evidence="1">Cytoskeleton</location>
    </subcellularLocation>
</comment>
<evidence type="ECO:0000313" key="24">
    <source>
        <dbReference type="RefSeq" id="XP_031427891.1"/>
    </source>
</evidence>
<dbReference type="SMART" id="SM00537">
    <property type="entry name" value="DCX"/>
    <property type="match status" value="2"/>
</dbReference>
<evidence type="ECO:0000256" key="16">
    <source>
        <dbReference type="ARBA" id="ARBA00079695"/>
    </source>
</evidence>
<keyword evidence="23" id="KW-1185">Reference proteome</keyword>
<evidence type="ECO:0000256" key="1">
    <source>
        <dbReference type="ARBA" id="ARBA00004245"/>
    </source>
</evidence>
<dbReference type="Gene3D" id="3.30.200.20">
    <property type="entry name" value="Phosphorylase Kinase, domain 1"/>
    <property type="match status" value="1"/>
</dbReference>
<evidence type="ECO:0000256" key="20">
    <source>
        <dbReference type="SAM" id="MobiDB-lite"/>
    </source>
</evidence>
<evidence type="ECO:0000256" key="12">
    <source>
        <dbReference type="ARBA" id="ARBA00023212"/>
    </source>
</evidence>
<dbReference type="SUPFAM" id="SSF56112">
    <property type="entry name" value="Protein kinase-like (PK-like)"/>
    <property type="match status" value="1"/>
</dbReference>
<dbReference type="AlphaFoldDB" id="A0A6P8FWN2"/>
<dbReference type="SMART" id="SM00220">
    <property type="entry name" value="S_TKc"/>
    <property type="match status" value="1"/>
</dbReference>
<feature type="region of interest" description="Disordered" evidence="20">
    <location>
        <begin position="1"/>
        <end position="35"/>
    </location>
</feature>
<comment type="catalytic activity">
    <reaction evidence="13">
        <text>L-threonyl-[protein] + ATP = O-phospho-L-threonyl-[protein] + ADP + H(+)</text>
        <dbReference type="Rhea" id="RHEA:46608"/>
        <dbReference type="Rhea" id="RHEA-COMP:11060"/>
        <dbReference type="Rhea" id="RHEA-COMP:11605"/>
        <dbReference type="ChEBI" id="CHEBI:15378"/>
        <dbReference type="ChEBI" id="CHEBI:30013"/>
        <dbReference type="ChEBI" id="CHEBI:30616"/>
        <dbReference type="ChEBI" id="CHEBI:61977"/>
        <dbReference type="ChEBI" id="CHEBI:456216"/>
        <dbReference type="EC" id="2.7.11.1"/>
    </reaction>
</comment>
<gene>
    <name evidence="24" type="primary">LOC105896198</name>
</gene>
<dbReference type="GO" id="GO:0005856">
    <property type="term" value="C:cytoskeleton"/>
    <property type="evidence" value="ECO:0007669"/>
    <property type="project" value="UniProtKB-SubCell"/>
</dbReference>
<evidence type="ECO:0000256" key="17">
    <source>
        <dbReference type="ARBA" id="ARBA00079902"/>
    </source>
</evidence>
<feature type="binding site" evidence="19">
    <location>
        <position position="421"/>
    </location>
    <ligand>
        <name>ATP</name>
        <dbReference type="ChEBI" id="CHEBI:30616"/>
    </ligand>
</feature>
<evidence type="ECO:0000256" key="5">
    <source>
        <dbReference type="ARBA" id="ARBA00022527"/>
    </source>
</evidence>
<dbReference type="Pfam" id="PF03607">
    <property type="entry name" value="DCX"/>
    <property type="match status" value="2"/>
</dbReference>
<dbReference type="PROSITE" id="PS50011">
    <property type="entry name" value="PROTEIN_KINASE_DOM"/>
    <property type="match status" value="1"/>
</dbReference>
<protein>
    <recommendedName>
        <fullName evidence="15">Serine/threonine-protein kinase DCLK2</fullName>
        <ecNumber evidence="3">2.7.11.1</ecNumber>
    </recommendedName>
    <alternativeName>
        <fullName evidence="18">CaMK-like CREB regulatory kinase 2</fullName>
    </alternativeName>
    <alternativeName>
        <fullName evidence="16">Doublecortin-like and CAM kinase-like 2</fullName>
    </alternativeName>
    <alternativeName>
        <fullName evidence="17">Doublecortin-like kinase 2</fullName>
    </alternativeName>
</protein>
<proteinExistence type="inferred from homology"/>
<keyword evidence="11 19" id="KW-0067">ATP-binding</keyword>
<feature type="domain" description="Doublecortin" evidence="22">
    <location>
        <begin position="181"/>
        <end position="264"/>
    </location>
</feature>
<dbReference type="InterPro" id="IPR011009">
    <property type="entry name" value="Kinase-like_dom_sf"/>
</dbReference>
<dbReference type="Gene3D" id="3.10.20.230">
    <property type="entry name" value="Doublecortin domain"/>
    <property type="match status" value="2"/>
</dbReference>
<evidence type="ECO:0000313" key="23">
    <source>
        <dbReference type="Proteomes" id="UP000515152"/>
    </source>
</evidence>
<dbReference type="EC" id="2.7.11.1" evidence="3"/>
<dbReference type="Pfam" id="PF00069">
    <property type="entry name" value="Pkinase"/>
    <property type="match status" value="1"/>
</dbReference>
<keyword evidence="5" id="KW-0723">Serine/threonine-protein kinase</keyword>
<dbReference type="RefSeq" id="XP_031427891.1">
    <property type="nucleotide sequence ID" value="XM_031572031.2"/>
</dbReference>
<keyword evidence="10 24" id="KW-0418">Kinase</keyword>
<evidence type="ECO:0000256" key="10">
    <source>
        <dbReference type="ARBA" id="ARBA00022777"/>
    </source>
</evidence>
<dbReference type="Proteomes" id="UP000515152">
    <property type="component" value="Chromosome 8"/>
</dbReference>